<evidence type="ECO:0000313" key="2">
    <source>
        <dbReference type="Proteomes" id="UP000823674"/>
    </source>
</evidence>
<keyword evidence="2" id="KW-1185">Reference proteome</keyword>
<evidence type="ECO:0000313" key="1">
    <source>
        <dbReference type="EMBL" id="KAG5382148.1"/>
    </source>
</evidence>
<accession>A0ABQ7L6C4</accession>
<dbReference type="Proteomes" id="UP000823674">
    <property type="component" value="Chromosome A09"/>
</dbReference>
<comment type="caution">
    <text evidence="1">The sequence shown here is derived from an EMBL/GenBank/DDBJ whole genome shotgun (WGS) entry which is preliminary data.</text>
</comment>
<dbReference type="EMBL" id="JADBGQ010000008">
    <property type="protein sequence ID" value="KAG5382148.1"/>
    <property type="molecule type" value="Genomic_DNA"/>
</dbReference>
<evidence type="ECO:0008006" key="3">
    <source>
        <dbReference type="Google" id="ProtNLM"/>
    </source>
</evidence>
<name>A0ABQ7L6C4_BRACM</name>
<dbReference type="Gene3D" id="2.40.50.140">
    <property type="entry name" value="Nucleic acid-binding proteins"/>
    <property type="match status" value="1"/>
</dbReference>
<dbReference type="InterPro" id="IPR012340">
    <property type="entry name" value="NA-bd_OB-fold"/>
</dbReference>
<gene>
    <name evidence="1" type="primary">A09g501400.1_BraROA</name>
    <name evidence="1" type="ORF">IGI04_033618</name>
</gene>
<reference evidence="1 2" key="1">
    <citation type="submission" date="2021-03" db="EMBL/GenBank/DDBJ databases">
        <authorList>
            <person name="King G.J."/>
            <person name="Bancroft I."/>
            <person name="Baten A."/>
            <person name="Bloomfield J."/>
            <person name="Borpatragohain P."/>
            <person name="He Z."/>
            <person name="Irish N."/>
            <person name="Irwin J."/>
            <person name="Liu K."/>
            <person name="Mauleon R.P."/>
            <person name="Moore J."/>
            <person name="Morris R."/>
            <person name="Ostergaard L."/>
            <person name="Wang B."/>
            <person name="Wells R."/>
        </authorList>
    </citation>
    <scope>NUCLEOTIDE SEQUENCE [LARGE SCALE GENOMIC DNA]</scope>
    <source>
        <strain evidence="1">R-o-18</strain>
        <tissue evidence="1">Leaf</tissue>
    </source>
</reference>
<proteinExistence type="predicted"/>
<protein>
    <recommendedName>
        <fullName evidence="3">DUF223 domain-containing protein</fullName>
    </recommendedName>
</protein>
<sequence>MSNERKMCLIKDLKPFRDEWGLTLKLLHSCKQTSSYGGDTLECVLVDQTVIDTVKITGVGVGQYRPTTQQYKMTIIGDTSITPFDYRNDNHFHNLANYEKIGNGKLKPDFLIVAMVQAKGNDKKRVHFRLRDTSGHEVACCLWGKYAEQFE</sequence>
<organism evidence="1 2">
    <name type="scientific">Brassica rapa subsp. trilocularis</name>
    <dbReference type="NCBI Taxonomy" id="1813537"/>
    <lineage>
        <taxon>Eukaryota</taxon>
        <taxon>Viridiplantae</taxon>
        <taxon>Streptophyta</taxon>
        <taxon>Embryophyta</taxon>
        <taxon>Tracheophyta</taxon>
        <taxon>Spermatophyta</taxon>
        <taxon>Magnoliopsida</taxon>
        <taxon>eudicotyledons</taxon>
        <taxon>Gunneridae</taxon>
        <taxon>Pentapetalae</taxon>
        <taxon>rosids</taxon>
        <taxon>malvids</taxon>
        <taxon>Brassicales</taxon>
        <taxon>Brassicaceae</taxon>
        <taxon>Brassiceae</taxon>
        <taxon>Brassica</taxon>
    </lineage>
</organism>